<evidence type="ECO:0000259" key="9">
    <source>
        <dbReference type="PROSITE" id="PS50235"/>
    </source>
</evidence>
<dbReference type="PROSITE" id="PS00973">
    <property type="entry name" value="USP_2"/>
    <property type="match status" value="1"/>
</dbReference>
<dbReference type="InterPro" id="IPR000626">
    <property type="entry name" value="Ubiquitin-like_dom"/>
</dbReference>
<dbReference type="OrthoDB" id="333239at2759"/>
<dbReference type="InterPro" id="IPR038765">
    <property type="entry name" value="Papain-like_cys_pep_sf"/>
</dbReference>
<dbReference type="PROSITE" id="PS50053">
    <property type="entry name" value="UBIQUITIN_2"/>
    <property type="match status" value="1"/>
</dbReference>
<evidence type="ECO:0000313" key="10">
    <source>
        <dbReference type="EMBL" id="GAN06878.1"/>
    </source>
</evidence>
<dbReference type="CDD" id="cd02657">
    <property type="entry name" value="Peptidase_C19A"/>
    <property type="match status" value="1"/>
</dbReference>
<dbReference type="Gene3D" id="3.90.70.10">
    <property type="entry name" value="Cysteine proteinases"/>
    <property type="match status" value="1"/>
</dbReference>
<dbReference type="InterPro" id="IPR044635">
    <property type="entry name" value="UBP14-like"/>
</dbReference>
<organism evidence="10">
    <name type="scientific">Mucor ambiguus</name>
    <dbReference type="NCBI Taxonomy" id="91626"/>
    <lineage>
        <taxon>Eukaryota</taxon>
        <taxon>Fungi</taxon>
        <taxon>Fungi incertae sedis</taxon>
        <taxon>Mucoromycota</taxon>
        <taxon>Mucoromycotina</taxon>
        <taxon>Mucoromycetes</taxon>
        <taxon>Mucorales</taxon>
        <taxon>Mucorineae</taxon>
        <taxon>Mucoraceae</taxon>
        <taxon>Mucor</taxon>
    </lineage>
</organism>
<dbReference type="CDD" id="cd16104">
    <property type="entry name" value="Ubl_USP14_like"/>
    <property type="match status" value="1"/>
</dbReference>
<dbReference type="SUPFAM" id="SSF54236">
    <property type="entry name" value="Ubiquitin-like"/>
    <property type="match status" value="1"/>
</dbReference>
<keyword evidence="3 6" id="KW-0833">Ubl conjugation pathway</keyword>
<evidence type="ECO:0000256" key="3">
    <source>
        <dbReference type="ARBA" id="ARBA00022786"/>
    </source>
</evidence>
<dbReference type="PROSITE" id="PS00972">
    <property type="entry name" value="USP_1"/>
    <property type="match status" value="1"/>
</dbReference>
<evidence type="ECO:0000259" key="8">
    <source>
        <dbReference type="PROSITE" id="PS50053"/>
    </source>
</evidence>
<protein>
    <recommendedName>
        <fullName evidence="6">Ubiquitin carboxyl-terminal hydrolase</fullName>
        <ecNumber evidence="6">3.4.19.12</ecNumber>
    </recommendedName>
</protein>
<dbReference type="GO" id="GO:0016579">
    <property type="term" value="P:protein deubiquitination"/>
    <property type="evidence" value="ECO:0007669"/>
    <property type="project" value="InterPro"/>
</dbReference>
<dbReference type="GO" id="GO:0004843">
    <property type="term" value="F:cysteine-type deubiquitinase activity"/>
    <property type="evidence" value="ECO:0007669"/>
    <property type="project" value="UniProtKB-UniRule"/>
</dbReference>
<dbReference type="GO" id="GO:0061136">
    <property type="term" value="P:regulation of proteasomal protein catabolic process"/>
    <property type="evidence" value="ECO:0007669"/>
    <property type="project" value="TreeGrafter"/>
</dbReference>
<reference evidence="10" key="1">
    <citation type="submission" date="2014-09" db="EMBL/GenBank/DDBJ databases">
        <title>Draft genome sequence of an oleaginous Mucoromycotina fungus Mucor ambiguus NBRC6742.</title>
        <authorList>
            <person name="Takeda I."/>
            <person name="Yamane N."/>
            <person name="Morita T."/>
            <person name="Tamano K."/>
            <person name="Machida M."/>
            <person name="Baker S."/>
            <person name="Koike H."/>
        </authorList>
    </citation>
    <scope>NUCLEOTIDE SEQUENCE</scope>
    <source>
        <strain evidence="10">NBRC 6742</strain>
    </source>
</reference>
<evidence type="ECO:0000256" key="2">
    <source>
        <dbReference type="ARBA" id="ARBA00022670"/>
    </source>
</evidence>
<sequence>MTGSGKLCDYQLTWPPDIQWLHQRALTQKTENMPKLNVTIKWSGKKFENLELDTDESAELFKTQIYSQTGVPPERQKIMVKGGILKDDTDLNKLGLKDGHSFMMMGTAGELPKPPPKPVQFLEDMTDAEVAEALDIPPGLENLGNTCYMNATLQCMRAMPELQNSLEKYQGGLNGVDNRGNLVASLRDLFVNLNKVSDGFPPLVFWQMLRQSFPQFSQTGQGGVPMQQDAEECWSELVSVLKAKLPKDESEQNFVERYMTGQLQTETTCEEAPEEDKVVSTDSFNKLSCHISISINYMINGILESLNEELEKTSPTLNRTAKYIRKSRVSRLPQYLPIQFVRFFWKPQEQVKAKILRKVKFPLEFDATEICTPELQNKFTKAKLKIKQVEDKKIAKERDEKRRKMNNDINAASSSTATTSTTTTTTTDASKSDPMDTDEGKVDWTEYLDPELIKDIGCNPTGQYELAAVLTHVGRSADSGHYIAWVKKGPNEWHKFDDDKVSVLQDADIERLDGGGDWHTAYIVLYKAKKLD</sequence>
<dbReference type="SUPFAM" id="SSF54001">
    <property type="entry name" value="Cysteine proteinases"/>
    <property type="match status" value="1"/>
</dbReference>
<dbReference type="SMART" id="SM00213">
    <property type="entry name" value="UBQ"/>
    <property type="match status" value="1"/>
</dbReference>
<evidence type="ECO:0000256" key="7">
    <source>
        <dbReference type="SAM" id="MobiDB-lite"/>
    </source>
</evidence>
<comment type="similarity">
    <text evidence="6">Belongs to the peptidase C19 family.</text>
</comment>
<dbReference type="PROSITE" id="PS00299">
    <property type="entry name" value="UBIQUITIN_1"/>
    <property type="match status" value="1"/>
</dbReference>
<dbReference type="GO" id="GO:0070628">
    <property type="term" value="F:proteasome binding"/>
    <property type="evidence" value="ECO:0007669"/>
    <property type="project" value="TreeGrafter"/>
</dbReference>
<dbReference type="Pfam" id="PF00240">
    <property type="entry name" value="ubiquitin"/>
    <property type="match status" value="1"/>
</dbReference>
<evidence type="ECO:0000313" key="11">
    <source>
        <dbReference type="Proteomes" id="UP000053815"/>
    </source>
</evidence>
<feature type="compositionally biased region" description="Low complexity" evidence="7">
    <location>
        <begin position="411"/>
        <end position="429"/>
    </location>
</feature>
<dbReference type="PANTHER" id="PTHR43982:SF1">
    <property type="entry name" value="UBIQUITIN CARBOXYL-TERMINAL HYDROLASE 14"/>
    <property type="match status" value="1"/>
</dbReference>
<dbReference type="Pfam" id="PF00443">
    <property type="entry name" value="UCH"/>
    <property type="match status" value="1"/>
</dbReference>
<accession>A0A0C9MXH1</accession>
<evidence type="ECO:0000256" key="6">
    <source>
        <dbReference type="RuleBase" id="RU366025"/>
    </source>
</evidence>
<evidence type="ECO:0000256" key="4">
    <source>
        <dbReference type="ARBA" id="ARBA00022801"/>
    </source>
</evidence>
<dbReference type="EMBL" id="DF836428">
    <property type="protein sequence ID" value="GAN06878.1"/>
    <property type="molecule type" value="Genomic_DNA"/>
</dbReference>
<dbReference type="InterPro" id="IPR028889">
    <property type="entry name" value="USP"/>
</dbReference>
<feature type="domain" description="Ubiquitin-like" evidence="8">
    <location>
        <begin position="36"/>
        <end position="105"/>
    </location>
</feature>
<gene>
    <name evidence="10" type="ORF">MAM1_0139d06368</name>
</gene>
<proteinExistence type="inferred from homology"/>
<dbReference type="EC" id="3.4.19.12" evidence="6"/>
<feature type="domain" description="USP" evidence="9">
    <location>
        <begin position="138"/>
        <end position="529"/>
    </location>
</feature>
<evidence type="ECO:0000256" key="5">
    <source>
        <dbReference type="ARBA" id="ARBA00022807"/>
    </source>
</evidence>
<comment type="catalytic activity">
    <reaction evidence="1 6">
        <text>Thiol-dependent hydrolysis of ester, thioester, amide, peptide and isopeptide bonds formed by the C-terminal Gly of ubiquitin (a 76-residue protein attached to proteins as an intracellular targeting signal).</text>
        <dbReference type="EC" id="3.4.19.12"/>
    </reaction>
</comment>
<feature type="compositionally biased region" description="Basic and acidic residues" evidence="7">
    <location>
        <begin position="430"/>
        <end position="441"/>
    </location>
</feature>
<keyword evidence="4 6" id="KW-0378">Hydrolase</keyword>
<dbReference type="PROSITE" id="PS50235">
    <property type="entry name" value="USP_3"/>
    <property type="match status" value="1"/>
</dbReference>
<dbReference type="Gene3D" id="3.10.20.90">
    <property type="entry name" value="Phosphatidylinositol 3-kinase Catalytic Subunit, Chain A, domain 1"/>
    <property type="match status" value="1"/>
</dbReference>
<feature type="compositionally biased region" description="Basic and acidic residues" evidence="7">
    <location>
        <begin position="395"/>
        <end position="406"/>
    </location>
</feature>
<dbReference type="PANTHER" id="PTHR43982">
    <property type="entry name" value="UBIQUITIN CARBOXYL-TERMINAL HYDROLASE"/>
    <property type="match status" value="1"/>
</dbReference>
<dbReference type="STRING" id="91626.A0A0C9MXH1"/>
<keyword evidence="5 6" id="KW-0788">Thiol protease</keyword>
<feature type="region of interest" description="Disordered" evidence="7">
    <location>
        <begin position="395"/>
        <end position="441"/>
    </location>
</feature>
<dbReference type="GO" id="GO:0043161">
    <property type="term" value="P:proteasome-mediated ubiquitin-dependent protein catabolic process"/>
    <property type="evidence" value="ECO:0007669"/>
    <property type="project" value="InterPro"/>
</dbReference>
<keyword evidence="2 6" id="KW-0645">Protease</keyword>
<evidence type="ECO:0000256" key="1">
    <source>
        <dbReference type="ARBA" id="ARBA00000707"/>
    </source>
</evidence>
<name>A0A0C9MXH1_9FUNG</name>
<dbReference type="InterPro" id="IPR019954">
    <property type="entry name" value="Ubiquitin_CS"/>
</dbReference>
<dbReference type="InterPro" id="IPR029071">
    <property type="entry name" value="Ubiquitin-like_domsf"/>
</dbReference>
<dbReference type="InterPro" id="IPR001394">
    <property type="entry name" value="Peptidase_C19_UCH"/>
</dbReference>
<dbReference type="AlphaFoldDB" id="A0A0C9MXH1"/>
<dbReference type="InterPro" id="IPR018200">
    <property type="entry name" value="USP_CS"/>
</dbReference>
<dbReference type="Proteomes" id="UP000053815">
    <property type="component" value="Unassembled WGS sequence"/>
</dbReference>
<keyword evidence="11" id="KW-1185">Reference proteome</keyword>